<name>A0A6A6JLC0_WESOR</name>
<evidence type="ECO:0000256" key="1">
    <source>
        <dbReference type="SAM" id="MobiDB-lite"/>
    </source>
</evidence>
<dbReference type="AlphaFoldDB" id="A0A6A6JLC0"/>
<protein>
    <submittedName>
        <fullName evidence="2">Uncharacterized protein</fullName>
    </submittedName>
</protein>
<keyword evidence="3" id="KW-1185">Reference proteome</keyword>
<feature type="compositionally biased region" description="Polar residues" evidence="1">
    <location>
        <begin position="49"/>
        <end position="58"/>
    </location>
</feature>
<evidence type="ECO:0000313" key="2">
    <source>
        <dbReference type="EMBL" id="KAF2275709.1"/>
    </source>
</evidence>
<dbReference type="RefSeq" id="XP_033653248.1">
    <property type="nucleotide sequence ID" value="XM_033803015.1"/>
</dbReference>
<proteinExistence type="predicted"/>
<reference evidence="2" key="1">
    <citation type="journal article" date="2020" name="Stud. Mycol.">
        <title>101 Dothideomycetes genomes: a test case for predicting lifestyles and emergence of pathogens.</title>
        <authorList>
            <person name="Haridas S."/>
            <person name="Albert R."/>
            <person name="Binder M."/>
            <person name="Bloem J."/>
            <person name="Labutti K."/>
            <person name="Salamov A."/>
            <person name="Andreopoulos B."/>
            <person name="Baker S."/>
            <person name="Barry K."/>
            <person name="Bills G."/>
            <person name="Bluhm B."/>
            <person name="Cannon C."/>
            <person name="Castanera R."/>
            <person name="Culley D."/>
            <person name="Daum C."/>
            <person name="Ezra D."/>
            <person name="Gonzalez J."/>
            <person name="Henrissat B."/>
            <person name="Kuo A."/>
            <person name="Liang C."/>
            <person name="Lipzen A."/>
            <person name="Lutzoni F."/>
            <person name="Magnuson J."/>
            <person name="Mondo S."/>
            <person name="Nolan M."/>
            <person name="Ohm R."/>
            <person name="Pangilinan J."/>
            <person name="Park H.-J."/>
            <person name="Ramirez L."/>
            <person name="Alfaro M."/>
            <person name="Sun H."/>
            <person name="Tritt A."/>
            <person name="Yoshinaga Y."/>
            <person name="Zwiers L.-H."/>
            <person name="Turgeon B."/>
            <person name="Goodwin S."/>
            <person name="Spatafora J."/>
            <person name="Crous P."/>
            <person name="Grigoriev I."/>
        </authorList>
    </citation>
    <scope>NUCLEOTIDE SEQUENCE</scope>
    <source>
        <strain evidence="2">CBS 379.55</strain>
    </source>
</reference>
<dbReference type="EMBL" id="ML986496">
    <property type="protein sequence ID" value="KAF2275709.1"/>
    <property type="molecule type" value="Genomic_DNA"/>
</dbReference>
<sequence length="155" mass="17335">MYDGMPPLPTCQLVQPCLHTKLRTRQASMALTNSRRLSTRLRDSGRRPAQSQSPLDSDNGSTYVLVLMIGCRPKLPETPSHVMRGTRPAVVNSDTLGLHRGGRDDLKLIIRQRTTSRKSNPVIGELLFLNFLGPNFPTTNRHESAGRNRIFEQSS</sequence>
<gene>
    <name evidence="2" type="ORF">EI97DRAFT_70113</name>
</gene>
<organism evidence="2 3">
    <name type="scientific">Westerdykella ornata</name>
    <dbReference type="NCBI Taxonomy" id="318751"/>
    <lineage>
        <taxon>Eukaryota</taxon>
        <taxon>Fungi</taxon>
        <taxon>Dikarya</taxon>
        <taxon>Ascomycota</taxon>
        <taxon>Pezizomycotina</taxon>
        <taxon>Dothideomycetes</taxon>
        <taxon>Pleosporomycetidae</taxon>
        <taxon>Pleosporales</taxon>
        <taxon>Sporormiaceae</taxon>
        <taxon>Westerdykella</taxon>
    </lineage>
</organism>
<feature type="region of interest" description="Disordered" evidence="1">
    <location>
        <begin position="31"/>
        <end position="58"/>
    </location>
</feature>
<dbReference type="Proteomes" id="UP000800097">
    <property type="component" value="Unassembled WGS sequence"/>
</dbReference>
<accession>A0A6A6JLC0</accession>
<evidence type="ECO:0000313" key="3">
    <source>
        <dbReference type="Proteomes" id="UP000800097"/>
    </source>
</evidence>
<dbReference type="GeneID" id="54556190"/>